<organism evidence="7">
    <name type="scientific">bioreactor metagenome</name>
    <dbReference type="NCBI Taxonomy" id="1076179"/>
    <lineage>
        <taxon>unclassified sequences</taxon>
        <taxon>metagenomes</taxon>
        <taxon>ecological metagenomes</taxon>
    </lineage>
</organism>
<keyword evidence="5" id="KW-0472">Membrane</keyword>
<dbReference type="InterPro" id="IPR005017">
    <property type="entry name" value="OMPP1/FadL/TodX"/>
</dbReference>
<dbReference type="PANTHER" id="PTHR35093:SF8">
    <property type="entry name" value="OUTER MEMBRANE PROTEIN NMB0088-RELATED"/>
    <property type="match status" value="1"/>
</dbReference>
<protein>
    <submittedName>
        <fullName evidence="7">Outer membrane protein P1</fullName>
    </submittedName>
</protein>
<evidence type="ECO:0000256" key="6">
    <source>
        <dbReference type="ARBA" id="ARBA00023237"/>
    </source>
</evidence>
<evidence type="ECO:0000256" key="3">
    <source>
        <dbReference type="ARBA" id="ARBA00022692"/>
    </source>
</evidence>
<accession>A0A645G7I2</accession>
<dbReference type="SUPFAM" id="SSF56935">
    <property type="entry name" value="Porins"/>
    <property type="match status" value="1"/>
</dbReference>
<name>A0A645G7I2_9ZZZZ</name>
<dbReference type="GO" id="GO:0009279">
    <property type="term" value="C:cell outer membrane"/>
    <property type="evidence" value="ECO:0007669"/>
    <property type="project" value="UniProtKB-SubCell"/>
</dbReference>
<sequence length="203" mass="23045">MGWNAAVNYEFDDKNEIGLVYRSRITHTMDADFTSTYSALNSKAHGKVVLPDSYAIGYNHKFDDKTRVELNGTYTRWSTYDKLLMTFDNGMVSNDAKNWQNGWRYAIGVERKLSDKYTLMAGFAYDGSVIPDEHADFMIPTGNRRTYSLGTQYHDTDQTVTLTLGHLDIGDKDISPKSGDQFSKVHTNGNYAKVVAIGYERKF</sequence>
<comment type="subcellular location">
    <subcellularLocation>
        <location evidence="1">Cell outer membrane</location>
        <topology evidence="1">Multi-pass membrane protein</topology>
    </subcellularLocation>
</comment>
<gene>
    <name evidence="7" type="primary">ompP1_2</name>
    <name evidence="7" type="ORF">SDC9_169978</name>
</gene>
<keyword evidence="3" id="KW-0812">Transmembrane</keyword>
<keyword evidence="2" id="KW-1134">Transmembrane beta strand</keyword>
<dbReference type="Pfam" id="PF03349">
    <property type="entry name" value="Toluene_X"/>
    <property type="match status" value="1"/>
</dbReference>
<evidence type="ECO:0000256" key="2">
    <source>
        <dbReference type="ARBA" id="ARBA00022452"/>
    </source>
</evidence>
<keyword evidence="4" id="KW-0732">Signal</keyword>
<dbReference type="Gene3D" id="2.40.160.60">
    <property type="entry name" value="Outer membrane protein transport protein (OMPP1/FadL/TodX)"/>
    <property type="match status" value="1"/>
</dbReference>
<reference evidence="7" key="1">
    <citation type="submission" date="2019-08" db="EMBL/GenBank/DDBJ databases">
        <authorList>
            <person name="Kucharzyk K."/>
            <person name="Murdoch R.W."/>
            <person name="Higgins S."/>
            <person name="Loffler F."/>
        </authorList>
    </citation>
    <scope>NUCLEOTIDE SEQUENCE</scope>
</reference>
<dbReference type="GO" id="GO:0015483">
    <property type="term" value="F:long-chain fatty acid transporting porin activity"/>
    <property type="evidence" value="ECO:0007669"/>
    <property type="project" value="TreeGrafter"/>
</dbReference>
<evidence type="ECO:0000313" key="7">
    <source>
        <dbReference type="EMBL" id="MPN22595.1"/>
    </source>
</evidence>
<dbReference type="PANTHER" id="PTHR35093">
    <property type="entry name" value="OUTER MEMBRANE PROTEIN NMB0088-RELATED"/>
    <property type="match status" value="1"/>
</dbReference>
<evidence type="ECO:0000256" key="4">
    <source>
        <dbReference type="ARBA" id="ARBA00022729"/>
    </source>
</evidence>
<proteinExistence type="predicted"/>
<evidence type="ECO:0000256" key="1">
    <source>
        <dbReference type="ARBA" id="ARBA00004571"/>
    </source>
</evidence>
<dbReference type="EMBL" id="VSSQ01070872">
    <property type="protein sequence ID" value="MPN22595.1"/>
    <property type="molecule type" value="Genomic_DNA"/>
</dbReference>
<dbReference type="AlphaFoldDB" id="A0A645G7I2"/>
<keyword evidence="6" id="KW-0998">Cell outer membrane</keyword>
<comment type="caution">
    <text evidence="7">The sequence shown here is derived from an EMBL/GenBank/DDBJ whole genome shotgun (WGS) entry which is preliminary data.</text>
</comment>
<evidence type="ECO:0000256" key="5">
    <source>
        <dbReference type="ARBA" id="ARBA00023136"/>
    </source>
</evidence>